<dbReference type="InterPro" id="IPR018499">
    <property type="entry name" value="Tetraspanin/Peripherin"/>
</dbReference>
<evidence type="ECO:0000256" key="1">
    <source>
        <dbReference type="ARBA" id="ARBA00004141"/>
    </source>
</evidence>
<dbReference type="InterPro" id="IPR000301">
    <property type="entry name" value="Tetraspanin_animals"/>
</dbReference>
<dbReference type="PRINTS" id="PR00259">
    <property type="entry name" value="TMFOUR"/>
</dbReference>
<name>A0A6G1SI77_9ACAR</name>
<feature type="disulfide bond" evidence="6">
    <location>
        <begin position="154"/>
        <end position="187"/>
    </location>
</feature>
<keyword evidence="5 7" id="KW-0472">Membrane</keyword>
<keyword evidence="6" id="KW-1015">Disulfide bond</keyword>
<evidence type="ECO:0000256" key="7">
    <source>
        <dbReference type="RuleBase" id="RU361218"/>
    </source>
</evidence>
<dbReference type="PANTHER" id="PTHR19282">
    <property type="entry name" value="TETRASPANIN"/>
    <property type="match status" value="1"/>
</dbReference>
<organism evidence="8">
    <name type="scientific">Aceria tosichella</name>
    <name type="common">wheat curl mite</name>
    <dbReference type="NCBI Taxonomy" id="561515"/>
    <lineage>
        <taxon>Eukaryota</taxon>
        <taxon>Metazoa</taxon>
        <taxon>Ecdysozoa</taxon>
        <taxon>Arthropoda</taxon>
        <taxon>Chelicerata</taxon>
        <taxon>Arachnida</taxon>
        <taxon>Acari</taxon>
        <taxon>Acariformes</taxon>
        <taxon>Trombidiformes</taxon>
        <taxon>Prostigmata</taxon>
        <taxon>Eupodina</taxon>
        <taxon>Eriophyoidea</taxon>
        <taxon>Eriophyidae</taxon>
        <taxon>Eriophyinae</taxon>
        <taxon>Aceriini</taxon>
        <taxon>Aceria</taxon>
    </lineage>
</organism>
<evidence type="ECO:0000256" key="2">
    <source>
        <dbReference type="ARBA" id="ARBA00006840"/>
    </source>
</evidence>
<evidence type="ECO:0000256" key="4">
    <source>
        <dbReference type="ARBA" id="ARBA00022989"/>
    </source>
</evidence>
<evidence type="ECO:0000256" key="3">
    <source>
        <dbReference type="ARBA" id="ARBA00022692"/>
    </source>
</evidence>
<feature type="transmembrane region" description="Helical" evidence="7">
    <location>
        <begin position="59"/>
        <end position="84"/>
    </location>
</feature>
<evidence type="ECO:0000256" key="6">
    <source>
        <dbReference type="PIRSR" id="PIRSR002419-1"/>
    </source>
</evidence>
<proteinExistence type="inferred from homology"/>
<comment type="subcellular location">
    <subcellularLocation>
        <location evidence="1 7">Membrane</location>
        <topology evidence="1 7">Multi-pass membrane protein</topology>
    </subcellularLocation>
</comment>
<evidence type="ECO:0000313" key="8">
    <source>
        <dbReference type="EMBL" id="MDE49620.1"/>
    </source>
</evidence>
<sequence length="234" mass="26404">MDYQKMPGSTTHFAKYLLFGLNFLTFSLGVLLLAMSLWVRSDSGLWVYTENLSIERYYFSCYFGMAAGSLIFLISFVGCMGALIDSRLLMGIHTVLAIIAIVCEITLIVLVWRIPGGDRLQQELSYELKYHIETMEYSARSRNFLDLIQLKLQCCGAESFVDYKNMKLPVPQSCSNDLTNNINYRSCGEMLRRYLEIRGGIMGGLALCLTLLQLITSGLSLVYCKINQATKVSI</sequence>
<feature type="transmembrane region" description="Helical" evidence="7">
    <location>
        <begin position="90"/>
        <end position="112"/>
    </location>
</feature>
<feature type="disulfide bond" evidence="6">
    <location>
        <begin position="155"/>
        <end position="174"/>
    </location>
</feature>
<feature type="transmembrane region" description="Helical" evidence="7">
    <location>
        <begin position="16"/>
        <end position="39"/>
    </location>
</feature>
<reference evidence="8" key="1">
    <citation type="submission" date="2018-10" db="EMBL/GenBank/DDBJ databases">
        <title>Transcriptome assembly of Aceria tosichella (Wheat curl mite) Type 2.</title>
        <authorList>
            <person name="Scully E.D."/>
            <person name="Geib S.M."/>
            <person name="Palmer N.A."/>
            <person name="Gupta A.K."/>
            <person name="Sarath G."/>
            <person name="Tatineni S."/>
        </authorList>
    </citation>
    <scope>NUCLEOTIDE SEQUENCE</scope>
    <source>
        <strain evidence="8">LincolnNE</strain>
    </source>
</reference>
<evidence type="ECO:0000256" key="5">
    <source>
        <dbReference type="ARBA" id="ARBA00023136"/>
    </source>
</evidence>
<keyword evidence="3 7" id="KW-0812">Transmembrane</keyword>
<dbReference type="GO" id="GO:0005886">
    <property type="term" value="C:plasma membrane"/>
    <property type="evidence" value="ECO:0007669"/>
    <property type="project" value="TreeGrafter"/>
</dbReference>
<dbReference type="AlphaFoldDB" id="A0A6G1SI77"/>
<comment type="similarity">
    <text evidence="2 7">Belongs to the tetraspanin (TM4SF) family.</text>
</comment>
<dbReference type="Pfam" id="PF00335">
    <property type="entry name" value="Tetraspanin"/>
    <property type="match status" value="1"/>
</dbReference>
<keyword evidence="4 7" id="KW-1133">Transmembrane helix</keyword>
<feature type="transmembrane region" description="Helical" evidence="7">
    <location>
        <begin position="200"/>
        <end position="223"/>
    </location>
</feature>
<dbReference type="InterPro" id="IPR008952">
    <property type="entry name" value="Tetraspanin_EC2_sf"/>
</dbReference>
<dbReference type="EMBL" id="GGYP01004849">
    <property type="protein sequence ID" value="MDE49620.1"/>
    <property type="molecule type" value="Transcribed_RNA"/>
</dbReference>
<dbReference type="SUPFAM" id="SSF48652">
    <property type="entry name" value="Tetraspanin"/>
    <property type="match status" value="1"/>
</dbReference>
<dbReference type="Gene3D" id="1.10.1450.10">
    <property type="entry name" value="Tetraspanin"/>
    <property type="match status" value="1"/>
</dbReference>
<gene>
    <name evidence="8" type="primary">CD9_0</name>
    <name evidence="8" type="ORF">g.2784</name>
</gene>
<dbReference type="PANTHER" id="PTHR19282:SF551">
    <property type="entry name" value="RE08073P-RELATED"/>
    <property type="match status" value="1"/>
</dbReference>
<protein>
    <recommendedName>
        <fullName evidence="7">Tetraspanin</fullName>
    </recommendedName>
</protein>
<dbReference type="PIRSF" id="PIRSF002419">
    <property type="entry name" value="Tetraspanin"/>
    <property type="match status" value="1"/>
</dbReference>
<accession>A0A6G1SI77</accession>
<dbReference type="CDD" id="cd03127">
    <property type="entry name" value="tetraspanin_LEL"/>
    <property type="match status" value="1"/>
</dbReference>